<evidence type="ECO:0000313" key="10">
    <source>
        <dbReference type="Proteomes" id="UP000199400"/>
    </source>
</evidence>
<keyword evidence="7" id="KW-0963">Cytoplasm</keyword>
<feature type="binding site" evidence="7">
    <location>
        <position position="180"/>
    </location>
    <ligand>
        <name>Mg(2+)</name>
        <dbReference type="ChEBI" id="CHEBI:18420"/>
    </ligand>
</feature>
<dbReference type="InterPro" id="IPR003700">
    <property type="entry name" value="Pantoate_hydroxy_MeTrfase"/>
</dbReference>
<name>A0A1I1VPU4_9BACT</name>
<evidence type="ECO:0000256" key="1">
    <source>
        <dbReference type="ARBA" id="ARBA00005033"/>
    </source>
</evidence>
<dbReference type="GO" id="GO:0015940">
    <property type="term" value="P:pantothenate biosynthetic process"/>
    <property type="evidence" value="ECO:0007669"/>
    <property type="project" value="UniProtKB-UniRule"/>
</dbReference>
<evidence type="ECO:0000313" key="9">
    <source>
        <dbReference type="EMBL" id="SFD84971.1"/>
    </source>
</evidence>
<comment type="function">
    <text evidence="6 7">Catalyzes the reversible reaction in which hydroxymethyl group from 5,10-methylenetetrahydrofolate is transferred onto alpha-ketoisovalerate to form ketopantoate.</text>
</comment>
<evidence type="ECO:0000256" key="5">
    <source>
        <dbReference type="ARBA" id="ARBA00022679"/>
    </source>
</evidence>
<dbReference type="CDD" id="cd06557">
    <property type="entry name" value="KPHMT-like"/>
    <property type="match status" value="1"/>
</dbReference>
<dbReference type="Proteomes" id="UP000199400">
    <property type="component" value="Unassembled WGS sequence"/>
</dbReference>
<feature type="compositionally biased region" description="Low complexity" evidence="8">
    <location>
        <begin position="327"/>
        <end position="344"/>
    </location>
</feature>
<evidence type="ECO:0000256" key="3">
    <source>
        <dbReference type="ARBA" id="ARBA00011424"/>
    </source>
</evidence>
<feature type="binding site" evidence="7">
    <location>
        <position position="148"/>
    </location>
    <ligand>
        <name>3-methyl-2-oxobutanoate</name>
        <dbReference type="ChEBI" id="CHEBI:11851"/>
    </ligand>
</feature>
<dbReference type="HAMAP" id="MF_00156">
    <property type="entry name" value="PanB"/>
    <property type="match status" value="1"/>
</dbReference>
<evidence type="ECO:0000256" key="7">
    <source>
        <dbReference type="HAMAP-Rule" id="MF_00156"/>
    </source>
</evidence>
<feature type="binding site" evidence="7">
    <location>
        <begin position="109"/>
        <end position="110"/>
    </location>
    <ligand>
        <name>3-methyl-2-oxobutanoate</name>
        <dbReference type="ChEBI" id="CHEBI:11851"/>
    </ligand>
</feature>
<comment type="catalytic activity">
    <reaction evidence="7">
        <text>(6R)-5,10-methylene-5,6,7,8-tetrahydrofolate + 3-methyl-2-oxobutanoate + H2O = 2-dehydropantoate + (6S)-5,6,7,8-tetrahydrofolate</text>
        <dbReference type="Rhea" id="RHEA:11824"/>
        <dbReference type="ChEBI" id="CHEBI:11561"/>
        <dbReference type="ChEBI" id="CHEBI:11851"/>
        <dbReference type="ChEBI" id="CHEBI:15377"/>
        <dbReference type="ChEBI" id="CHEBI:15636"/>
        <dbReference type="ChEBI" id="CHEBI:57453"/>
        <dbReference type="EC" id="2.1.2.11"/>
    </reaction>
</comment>
<dbReference type="GO" id="GO:0003864">
    <property type="term" value="F:3-methyl-2-oxobutanoate hydroxymethyltransferase activity"/>
    <property type="evidence" value="ECO:0007669"/>
    <property type="project" value="UniProtKB-UniRule"/>
</dbReference>
<keyword evidence="7" id="KW-0460">Magnesium</keyword>
<dbReference type="PANTHER" id="PTHR20881:SF0">
    <property type="entry name" value="3-METHYL-2-OXOBUTANOATE HYDROXYMETHYLTRANSFERASE"/>
    <property type="match status" value="1"/>
</dbReference>
<dbReference type="FunFam" id="3.20.20.60:FF:000003">
    <property type="entry name" value="3-methyl-2-oxobutanoate hydroxymethyltransferase"/>
    <property type="match status" value="1"/>
</dbReference>
<dbReference type="GO" id="GO:0032259">
    <property type="term" value="P:methylation"/>
    <property type="evidence" value="ECO:0007669"/>
    <property type="project" value="UniProtKB-KW"/>
</dbReference>
<dbReference type="Gene3D" id="3.20.20.60">
    <property type="entry name" value="Phosphoenolpyruvate-binding domains"/>
    <property type="match status" value="1"/>
</dbReference>
<dbReference type="SUPFAM" id="SSF51621">
    <property type="entry name" value="Phosphoenolpyruvate/pyruvate domain"/>
    <property type="match status" value="1"/>
</dbReference>
<feature type="region of interest" description="Disordered" evidence="8">
    <location>
        <begin position="320"/>
        <end position="344"/>
    </location>
</feature>
<dbReference type="PANTHER" id="PTHR20881">
    <property type="entry name" value="3-METHYL-2-OXOBUTANOATE HYDROXYMETHYLTRANSFERASE"/>
    <property type="match status" value="1"/>
</dbReference>
<keyword evidence="7" id="KW-0479">Metal-binding</keyword>
<keyword evidence="5 7" id="KW-0808">Transferase</keyword>
<feature type="binding site" evidence="7">
    <location>
        <position position="148"/>
    </location>
    <ligand>
        <name>Mg(2+)</name>
        <dbReference type="ChEBI" id="CHEBI:18420"/>
    </ligand>
</feature>
<feature type="binding site" evidence="7">
    <location>
        <position position="178"/>
    </location>
    <ligand>
        <name>3-methyl-2-oxobutanoate</name>
        <dbReference type="ChEBI" id="CHEBI:11851"/>
    </ligand>
</feature>
<evidence type="ECO:0000256" key="2">
    <source>
        <dbReference type="ARBA" id="ARBA00008676"/>
    </source>
</evidence>
<organism evidence="9 10">
    <name type="scientific">Nannocystis exedens</name>
    <dbReference type="NCBI Taxonomy" id="54"/>
    <lineage>
        <taxon>Bacteria</taxon>
        <taxon>Pseudomonadati</taxon>
        <taxon>Myxococcota</taxon>
        <taxon>Polyangia</taxon>
        <taxon>Nannocystales</taxon>
        <taxon>Nannocystaceae</taxon>
        <taxon>Nannocystis</taxon>
    </lineage>
</organism>
<dbReference type="EC" id="2.1.2.11" evidence="7"/>
<comment type="subunit">
    <text evidence="3 7">Homodecamer; pentamer of dimers.</text>
</comment>
<feature type="binding site" evidence="7">
    <location>
        <position position="109"/>
    </location>
    <ligand>
        <name>Mg(2+)</name>
        <dbReference type="ChEBI" id="CHEBI:18420"/>
    </ligand>
</feature>
<evidence type="ECO:0000256" key="4">
    <source>
        <dbReference type="ARBA" id="ARBA00022655"/>
    </source>
</evidence>
<reference evidence="10" key="1">
    <citation type="submission" date="2016-10" db="EMBL/GenBank/DDBJ databases">
        <authorList>
            <person name="Varghese N."/>
            <person name="Submissions S."/>
        </authorList>
    </citation>
    <scope>NUCLEOTIDE SEQUENCE [LARGE SCALE GENOMIC DNA]</scope>
    <source>
        <strain evidence="10">ATCC 25963</strain>
    </source>
</reference>
<dbReference type="UniPathway" id="UPA00028">
    <property type="reaction ID" value="UER00003"/>
</dbReference>
<dbReference type="STRING" id="54.SAMN02745121_01843"/>
<proteinExistence type="inferred from homology"/>
<dbReference type="EMBL" id="FOMX01000005">
    <property type="protein sequence ID" value="SFD84971.1"/>
    <property type="molecule type" value="Genomic_DNA"/>
</dbReference>
<dbReference type="NCBIfam" id="NF001452">
    <property type="entry name" value="PRK00311.1"/>
    <property type="match status" value="1"/>
</dbReference>
<keyword evidence="10" id="KW-1185">Reference proteome</keyword>
<dbReference type="InterPro" id="IPR040442">
    <property type="entry name" value="Pyrv_kinase-like_dom_sf"/>
</dbReference>
<sequence length="344" mass="36976">MRPGREARRESARTHVAIHSRWRPGSAAAKFFVDGDLGALRYASRERRMTLGAKPAATGEIPATTRRVTAPVLHQYKRQGQRIVMITAYDATFARLVDESGADVVLVGDSLGMVMQGHPHTLEVTLEHMCYHARCVRRAVQRAHLVVDLPFMSYQVSPEQALLSAGRLVQEGGAEAVKLEGGGRADAVRKIVQAGIPVMGHLGLTPQSVHEFGGFRVQGREDAAAERLRQDALQLQEAGAYAVVLEGIPAALARQISQSLAIPTIGIGAGVGCDGQVLVMQDLLGLDDRFKPRFVKRFAELAGVVRDAFATYGREVREGSFPGAEHSFGPSPASPGGSSEPTTE</sequence>
<dbReference type="GO" id="GO:0005737">
    <property type="term" value="C:cytoplasm"/>
    <property type="evidence" value="ECO:0007669"/>
    <property type="project" value="UniProtKB-SubCell"/>
</dbReference>
<protein>
    <recommendedName>
        <fullName evidence="7">3-methyl-2-oxobutanoate hydroxymethyltransferase</fullName>
        <ecNumber evidence="7">2.1.2.11</ecNumber>
    </recommendedName>
    <alternativeName>
        <fullName evidence="7">Ketopantoate hydroxymethyltransferase</fullName>
        <shortName evidence="7">KPHMT</shortName>
    </alternativeName>
</protein>
<dbReference type="AlphaFoldDB" id="A0A1I1VPU4"/>
<dbReference type="NCBIfam" id="TIGR00222">
    <property type="entry name" value="panB"/>
    <property type="match status" value="1"/>
</dbReference>
<dbReference type="GO" id="GO:0008168">
    <property type="term" value="F:methyltransferase activity"/>
    <property type="evidence" value="ECO:0007669"/>
    <property type="project" value="UniProtKB-KW"/>
</dbReference>
<comment type="subcellular location">
    <subcellularLocation>
        <location evidence="7">Cytoplasm</location>
    </subcellularLocation>
</comment>
<gene>
    <name evidence="7" type="primary">panB</name>
    <name evidence="9" type="ORF">SAMN02745121_01843</name>
</gene>
<evidence type="ECO:0000256" key="6">
    <source>
        <dbReference type="ARBA" id="ARBA00056497"/>
    </source>
</evidence>
<dbReference type="GO" id="GO:0000287">
    <property type="term" value="F:magnesium ion binding"/>
    <property type="evidence" value="ECO:0007669"/>
    <property type="project" value="TreeGrafter"/>
</dbReference>
<comment type="pathway">
    <text evidence="1 7">Cofactor biosynthesis; (R)-pantothenate biosynthesis; (R)-pantoate from 3-methyl-2-oxobutanoate: step 1/2.</text>
</comment>
<accession>A0A1I1VPU4</accession>
<evidence type="ECO:0000256" key="8">
    <source>
        <dbReference type="SAM" id="MobiDB-lite"/>
    </source>
</evidence>
<comment type="cofactor">
    <cofactor evidence="7">
        <name>Mg(2+)</name>
        <dbReference type="ChEBI" id="CHEBI:18420"/>
    </cofactor>
    <text evidence="7">Binds 1 Mg(2+) ion per subunit.</text>
</comment>
<keyword evidence="9" id="KW-0489">Methyltransferase</keyword>
<keyword evidence="4 7" id="KW-0566">Pantothenate biosynthesis</keyword>
<dbReference type="InterPro" id="IPR015813">
    <property type="entry name" value="Pyrv/PenolPyrv_kinase-like_dom"/>
</dbReference>
<feature type="active site" description="Proton acceptor" evidence="7">
    <location>
        <position position="246"/>
    </location>
</feature>
<dbReference type="Pfam" id="PF02548">
    <property type="entry name" value="Pantoate_transf"/>
    <property type="match status" value="1"/>
</dbReference>
<comment type="similarity">
    <text evidence="2 7">Belongs to the PanB family.</text>
</comment>